<dbReference type="GO" id="GO:0004527">
    <property type="term" value="F:exonuclease activity"/>
    <property type="evidence" value="ECO:0007669"/>
    <property type="project" value="UniProtKB-KW"/>
</dbReference>
<evidence type="ECO:0000313" key="5">
    <source>
        <dbReference type="Proteomes" id="UP000242705"/>
    </source>
</evidence>
<evidence type="ECO:0000256" key="2">
    <source>
        <dbReference type="ARBA" id="ARBA00022884"/>
    </source>
</evidence>
<dbReference type="AlphaFoldDB" id="A0A2T2WST7"/>
<dbReference type="Gene3D" id="3.40.50.10710">
    <property type="entry name" value="Metallo-hydrolase/oxidoreductase"/>
    <property type="match status" value="1"/>
</dbReference>
<dbReference type="PANTHER" id="PTHR43694">
    <property type="entry name" value="RIBONUCLEASE J"/>
    <property type="match status" value="1"/>
</dbReference>
<gene>
    <name evidence="4" type="ORF">C7B47_12470</name>
</gene>
<protein>
    <recommendedName>
        <fullName evidence="3">Metallo-beta-lactamase domain-containing protein</fullName>
    </recommendedName>
</protein>
<dbReference type="EMBL" id="PXYX01000032">
    <property type="protein sequence ID" value="PSR25311.1"/>
    <property type="molecule type" value="Genomic_DNA"/>
</dbReference>
<dbReference type="InterPro" id="IPR036866">
    <property type="entry name" value="RibonucZ/Hydroxyglut_hydro"/>
</dbReference>
<keyword evidence="1" id="KW-0540">Nuclease</keyword>
<evidence type="ECO:0000256" key="1">
    <source>
        <dbReference type="ARBA" id="ARBA00022839"/>
    </source>
</evidence>
<comment type="caution">
    <text evidence="4">The sequence shown here is derived from an EMBL/GenBank/DDBJ whole genome shotgun (WGS) entry which is preliminary data.</text>
</comment>
<dbReference type="SUPFAM" id="SSF56281">
    <property type="entry name" value="Metallo-hydrolase/oxidoreductase"/>
    <property type="match status" value="1"/>
</dbReference>
<organism evidence="4 5">
    <name type="scientific">Sulfobacillus thermosulfidooxidans</name>
    <dbReference type="NCBI Taxonomy" id="28034"/>
    <lineage>
        <taxon>Bacteria</taxon>
        <taxon>Bacillati</taxon>
        <taxon>Bacillota</taxon>
        <taxon>Clostridia</taxon>
        <taxon>Eubacteriales</taxon>
        <taxon>Clostridiales Family XVII. Incertae Sedis</taxon>
        <taxon>Sulfobacillus</taxon>
    </lineage>
</organism>
<accession>A0A2T2WST7</accession>
<dbReference type="GO" id="GO:0003723">
    <property type="term" value="F:RNA binding"/>
    <property type="evidence" value="ECO:0007669"/>
    <property type="project" value="UniProtKB-KW"/>
</dbReference>
<proteinExistence type="predicted"/>
<keyword evidence="1" id="KW-0378">Hydrolase</keyword>
<dbReference type="SMART" id="SM00849">
    <property type="entry name" value="Lactamase_B"/>
    <property type="match status" value="1"/>
</dbReference>
<dbReference type="Gene3D" id="3.60.15.10">
    <property type="entry name" value="Ribonuclease Z/Hydroxyacylglutathione hydrolase-like"/>
    <property type="match status" value="1"/>
</dbReference>
<dbReference type="InterPro" id="IPR001279">
    <property type="entry name" value="Metallo-B-lactamas"/>
</dbReference>
<dbReference type="PANTHER" id="PTHR43694:SF1">
    <property type="entry name" value="RIBONUCLEASE J"/>
    <property type="match status" value="1"/>
</dbReference>
<dbReference type="Proteomes" id="UP000242705">
    <property type="component" value="Unassembled WGS sequence"/>
</dbReference>
<name>A0A2T2WST7_SULTH</name>
<feature type="domain" description="Metallo-beta-lactamase" evidence="3">
    <location>
        <begin position="28"/>
        <end position="270"/>
    </location>
</feature>
<evidence type="ECO:0000259" key="3">
    <source>
        <dbReference type="SMART" id="SM00849"/>
    </source>
</evidence>
<dbReference type="InterPro" id="IPR042173">
    <property type="entry name" value="RNase_J_2"/>
</dbReference>
<keyword evidence="1" id="KW-0269">Exonuclease</keyword>
<keyword evidence="2" id="KW-0694">RNA-binding</keyword>
<reference evidence="4 5" key="1">
    <citation type="journal article" date="2014" name="BMC Genomics">
        <title>Comparison of environmental and isolate Sulfobacillus genomes reveals diverse carbon, sulfur, nitrogen, and hydrogen metabolisms.</title>
        <authorList>
            <person name="Justice N.B."/>
            <person name="Norman A."/>
            <person name="Brown C.T."/>
            <person name="Singh A."/>
            <person name="Thomas B.C."/>
            <person name="Banfield J.F."/>
        </authorList>
    </citation>
    <scope>NUCLEOTIDE SEQUENCE [LARGE SCALE GENOMIC DNA]</scope>
    <source>
        <strain evidence="4">AMDSBA5</strain>
    </source>
</reference>
<dbReference type="Pfam" id="PF12706">
    <property type="entry name" value="Lactamase_B_2"/>
    <property type="match status" value="1"/>
</dbReference>
<evidence type="ECO:0000313" key="4">
    <source>
        <dbReference type="EMBL" id="PSR25311.1"/>
    </source>
</evidence>
<sequence>MWYNEHKVKRERNFMATVSFWGGVGITGSSKVLIEDQGWRVLLDMGLDRPQTDLYHHPVSPRPGQELHDRLKVGDAPWIPHLFRKDAVAGTGLAGNSDGKTAVFITHSHVDHIGLTGWIDPDIPIYAAPETARVRHALTVVGEAAKKDPSFELIFAEQVMLEGAPPHIIPMAEAQPVEFGPFQITRYLVDHDVPGASGYIVETASGRVAYTGDIRLHGRHPEWVKRFAQAAYGSEVLVIEGTTLGNKTRDTEHPATEEQVDKTFTDIVEHTRGLMLITLRPRNIERIESFMRIAEKFGRQILWSKEFATFLEAYGLKVWRMDYSPAQLKKIQAHPERYIIQMWPRDIPWVMDLPVGKESVFIQADGDPKLTSPAGRSLQHWLQRYHIPLRTLGTRGHGSPEAIHKIVEWIRPKIVYPLHTHAPELLLPEPPTIRIVPEYGRRYPIG</sequence>